<evidence type="ECO:0000313" key="1">
    <source>
        <dbReference type="EMBL" id="KAK3078927.1"/>
    </source>
</evidence>
<comment type="caution">
    <text evidence="1">The sequence shown here is derived from an EMBL/GenBank/DDBJ whole genome shotgun (WGS) entry which is preliminary data.</text>
</comment>
<dbReference type="Proteomes" id="UP001186974">
    <property type="component" value="Unassembled WGS sequence"/>
</dbReference>
<organism evidence="1 2">
    <name type="scientific">Coniosporium uncinatum</name>
    <dbReference type="NCBI Taxonomy" id="93489"/>
    <lineage>
        <taxon>Eukaryota</taxon>
        <taxon>Fungi</taxon>
        <taxon>Dikarya</taxon>
        <taxon>Ascomycota</taxon>
        <taxon>Pezizomycotina</taxon>
        <taxon>Dothideomycetes</taxon>
        <taxon>Dothideomycetes incertae sedis</taxon>
        <taxon>Coniosporium</taxon>
    </lineage>
</organism>
<gene>
    <name evidence="1" type="ORF">LTS18_006266</name>
</gene>
<proteinExistence type="predicted"/>
<keyword evidence="2" id="KW-1185">Reference proteome</keyword>
<accession>A0ACC3DQD1</accession>
<sequence length="257" mass="27480">MADRFPSLDEIDAGQTQTRGDANFDLIDGSADGGASFLDRERAALGDDADLFASAQDNIATVEDADDDLLGGGGGDYQANMGGEEMSGFESSFPATDTSNEHMAPGGTITGPTAPFLPGAPTSSFAPAQTSSSTSDEPDVINEWRERRDLAIQHRDQVSSERKEKTVAEAQKAIDEFYDNYNNKKEKAVARTQKEAQEFLAGRDDTTAGGTSWERIAKLVDLRKGGKAVGGGEGKERFRELLLSLRKDEKAPGATGY</sequence>
<reference evidence="1" key="1">
    <citation type="submission" date="2024-09" db="EMBL/GenBank/DDBJ databases">
        <title>Black Yeasts Isolated from many extreme environments.</title>
        <authorList>
            <person name="Coleine C."/>
            <person name="Stajich J.E."/>
            <person name="Selbmann L."/>
        </authorList>
    </citation>
    <scope>NUCLEOTIDE SEQUENCE</scope>
    <source>
        <strain evidence="1">CCFEE 5737</strain>
    </source>
</reference>
<protein>
    <submittedName>
        <fullName evidence="1">Uncharacterized protein</fullName>
    </submittedName>
</protein>
<name>A0ACC3DQD1_9PEZI</name>
<dbReference type="EMBL" id="JAWDJW010001508">
    <property type="protein sequence ID" value="KAK3078927.1"/>
    <property type="molecule type" value="Genomic_DNA"/>
</dbReference>
<evidence type="ECO:0000313" key="2">
    <source>
        <dbReference type="Proteomes" id="UP001186974"/>
    </source>
</evidence>